<name>A0A6I3XK82_9BURK</name>
<gene>
    <name evidence="2" type="ORF">GJV26_21235</name>
</gene>
<sequence>MPLSAAVPGLQSDAFQPDAVPPGCPRRPSRKPYSCKPYSPRPAPRLHGAGFLAACLLLCGALAAPPALAQPGDAVNSDRPDFVNSSDVVGKGVIQVEAGVGIERDRDAGMKERTTTTPLLLRVGVSDTLELRLETDGYTNHRTDGSAQARERGWADDSLGIKWHARDAQGNAPSLGFILEADFDSGSRAFRGNGVQPSLSMAAEWELPGDLSLGVMPGVTRARNDDGTHAVNGFFGIVLDRAWTDRFRTFAEFAAPRIARAKNGGSQAQVDVGAAWLLTRDCQFDVMYSRGLNGRTPDHALTFGVSLRL</sequence>
<dbReference type="OrthoDB" id="8770768at2"/>
<dbReference type="Proteomes" id="UP000431684">
    <property type="component" value="Unassembled WGS sequence"/>
</dbReference>
<evidence type="ECO:0000256" key="1">
    <source>
        <dbReference type="SAM" id="MobiDB-lite"/>
    </source>
</evidence>
<dbReference type="RefSeq" id="WP_155710716.1">
    <property type="nucleotide sequence ID" value="NZ_BMWU01000024.1"/>
</dbReference>
<accession>A0A6I3XK82</accession>
<keyword evidence="3" id="KW-1185">Reference proteome</keyword>
<protein>
    <submittedName>
        <fullName evidence="2">Transporter</fullName>
    </submittedName>
</protein>
<evidence type="ECO:0000313" key="2">
    <source>
        <dbReference type="EMBL" id="MUI14970.1"/>
    </source>
</evidence>
<dbReference type="InterPro" id="IPR025737">
    <property type="entry name" value="FApF"/>
</dbReference>
<reference evidence="2 3" key="1">
    <citation type="submission" date="2019-11" db="EMBL/GenBank/DDBJ databases">
        <title>Draft Genome Sequences of Six Type Strains of the Genus Massilia.</title>
        <authorList>
            <person name="Miess H."/>
            <person name="Frediansyah A."/>
            <person name="Goeker M."/>
            <person name="Gross H."/>
        </authorList>
    </citation>
    <scope>NUCLEOTIDE SEQUENCE [LARGE SCALE GENOMIC DNA]</scope>
    <source>
        <strain evidence="2 3">DSM 17513</strain>
    </source>
</reference>
<feature type="region of interest" description="Disordered" evidence="1">
    <location>
        <begin position="1"/>
        <end position="36"/>
    </location>
</feature>
<evidence type="ECO:0000313" key="3">
    <source>
        <dbReference type="Proteomes" id="UP000431684"/>
    </source>
</evidence>
<proteinExistence type="predicted"/>
<dbReference type="AlphaFoldDB" id="A0A6I3XK82"/>
<dbReference type="Pfam" id="PF13557">
    <property type="entry name" value="Phenol_MetA_deg"/>
    <property type="match status" value="1"/>
</dbReference>
<dbReference type="EMBL" id="WNWM01000002">
    <property type="protein sequence ID" value="MUI14970.1"/>
    <property type="molecule type" value="Genomic_DNA"/>
</dbReference>
<comment type="caution">
    <text evidence="2">The sequence shown here is derived from an EMBL/GenBank/DDBJ whole genome shotgun (WGS) entry which is preliminary data.</text>
</comment>
<organism evidence="2 3">
    <name type="scientific">Pseudoduganella dura</name>
    <dbReference type="NCBI Taxonomy" id="321982"/>
    <lineage>
        <taxon>Bacteria</taxon>
        <taxon>Pseudomonadati</taxon>
        <taxon>Pseudomonadota</taxon>
        <taxon>Betaproteobacteria</taxon>
        <taxon>Burkholderiales</taxon>
        <taxon>Oxalobacteraceae</taxon>
        <taxon>Telluria group</taxon>
        <taxon>Pseudoduganella</taxon>
    </lineage>
</organism>